<evidence type="ECO:0000313" key="7">
    <source>
        <dbReference type="EMBL" id="MBD3870043.1"/>
    </source>
</evidence>
<evidence type="ECO:0000259" key="6">
    <source>
        <dbReference type="Pfam" id="PF13249"/>
    </source>
</evidence>
<dbReference type="SUPFAM" id="SSF48239">
    <property type="entry name" value="Terpenoid cyclases/Protein prenyltransferases"/>
    <property type="match status" value="2"/>
</dbReference>
<evidence type="ECO:0000256" key="2">
    <source>
        <dbReference type="ARBA" id="ARBA00009755"/>
    </source>
</evidence>
<dbReference type="Gene3D" id="1.50.10.20">
    <property type="match status" value="2"/>
</dbReference>
<dbReference type="EMBL" id="JACXWA010000024">
    <property type="protein sequence ID" value="MBD3870043.1"/>
    <property type="molecule type" value="Genomic_DNA"/>
</dbReference>
<evidence type="ECO:0000259" key="5">
    <source>
        <dbReference type="Pfam" id="PF13243"/>
    </source>
</evidence>
<dbReference type="InterPro" id="IPR018333">
    <property type="entry name" value="Squalene_cyclase"/>
</dbReference>
<feature type="domain" description="Squalene cyclase N-terminal" evidence="6">
    <location>
        <begin position="22"/>
        <end position="305"/>
    </location>
</feature>
<dbReference type="Pfam" id="PF13243">
    <property type="entry name" value="SQHop_cyclase_C"/>
    <property type="match status" value="1"/>
</dbReference>
<sequence>MAVAVRCEQPKRVESGRLNDAIAKARSALLADQHPDGHWCYELEADCTIPSEYVLFLRYLGESEPELEAKIGRYLRSRQAENGGWPLYLGGDLDISCTVKAYYALKLVGDDPEAPHMVRAREALLSRGGAARANVFTRIALAIFGQLPWRAVPFIPPEIMLLPKWFPFHIDKVSYWSRTVMVPLFVIYAFKARAANPSGIGVRELFKKDPEIERDYFPVRSILNRLILWLERAVRPLEPLIPRGIRRKALQKAEAWFTPRCNKGGLGAIFPAMINAYMALRLLGHNEAEPVMVQAREAIDDLLVVDGGSAYCQPCVSPVWDTGLASLALLEDGAEKNRGELSRALEWLAPLQLLDDPGDWRINHPDLAGGGWAFQYENAYYPDLDDTAVVAWAMHLAADRERFEEPIRRAADWLCGMQSKNGGFAAFESDNTHYSLNEIPFADHGALLDPPTSDVSARCVALMGQLARTEDAECVRRTLRYLRDEQESNGSWFGRWGSNYIYGTWSVLSALEHVPEADTFAMVKPAVSWLRLIQHADGGWGETNDSYLDPARSCEGDRSTAFQTAWALLGLMAAGEGDSEAVRRGVEYLLEVQEAEGGWSDPEFTAPGFPRVFYLRYHGYSMFFPLWALARYRNHLVDR</sequence>
<name>A0A8J6Y3L2_9BACT</name>
<dbReference type="CDD" id="cd02892">
    <property type="entry name" value="SQCY_1"/>
    <property type="match status" value="1"/>
</dbReference>
<dbReference type="SFLD" id="SFLDG01016">
    <property type="entry name" value="Prenyltransferase_Like_2"/>
    <property type="match status" value="1"/>
</dbReference>
<protein>
    <submittedName>
        <fullName evidence="7">Squalene--hopene cyclase</fullName>
        <ecNumber evidence="7">5.4.99.17</ecNumber>
    </submittedName>
</protein>
<dbReference type="NCBIfam" id="TIGR01787">
    <property type="entry name" value="squalene_cyclas"/>
    <property type="match status" value="1"/>
</dbReference>
<evidence type="ECO:0000313" key="8">
    <source>
        <dbReference type="Proteomes" id="UP000598633"/>
    </source>
</evidence>
<comment type="caution">
    <text evidence="7">The sequence shown here is derived from an EMBL/GenBank/DDBJ whole genome shotgun (WGS) entry which is preliminary data.</text>
</comment>
<comment type="pathway">
    <text evidence="1">Secondary metabolite biosynthesis; hopanoid biosynthesis.</text>
</comment>
<proteinExistence type="inferred from homology"/>
<dbReference type="GO" id="GO:0051007">
    <property type="term" value="F:squalene-hopene cyclase activity"/>
    <property type="evidence" value="ECO:0007669"/>
    <property type="project" value="UniProtKB-EC"/>
</dbReference>
<evidence type="ECO:0000256" key="1">
    <source>
        <dbReference type="ARBA" id="ARBA00004999"/>
    </source>
</evidence>
<dbReference type="InterPro" id="IPR006400">
    <property type="entry name" value="Hopene-cyclase"/>
</dbReference>
<keyword evidence="4 7" id="KW-0413">Isomerase</keyword>
<comment type="similarity">
    <text evidence="2">Belongs to the terpene cyclase/mutase family.</text>
</comment>
<dbReference type="InterPro" id="IPR032696">
    <property type="entry name" value="SQ_cyclase_C"/>
</dbReference>
<evidence type="ECO:0000256" key="3">
    <source>
        <dbReference type="ARBA" id="ARBA00022737"/>
    </source>
</evidence>
<feature type="domain" description="Squalene cyclase C-terminal" evidence="5">
    <location>
        <begin position="316"/>
        <end position="634"/>
    </location>
</feature>
<organism evidence="7 8">
    <name type="scientific">Candidatus Sulfomarinibacter kjeldsenii</name>
    <dbReference type="NCBI Taxonomy" id="2885994"/>
    <lineage>
        <taxon>Bacteria</taxon>
        <taxon>Pseudomonadati</taxon>
        <taxon>Acidobacteriota</taxon>
        <taxon>Thermoanaerobaculia</taxon>
        <taxon>Thermoanaerobaculales</taxon>
        <taxon>Candidatus Sulfomarinibacteraceae</taxon>
        <taxon>Candidatus Sulfomarinibacter</taxon>
    </lineage>
</organism>
<dbReference type="UniPathway" id="UPA00337"/>
<dbReference type="EC" id="5.4.99.17" evidence="7"/>
<dbReference type="PANTHER" id="PTHR11764:SF20">
    <property type="entry name" value="LANOSTEROL SYNTHASE"/>
    <property type="match status" value="1"/>
</dbReference>
<dbReference type="InterPro" id="IPR032697">
    <property type="entry name" value="SQ_cyclase_N"/>
</dbReference>
<reference evidence="7 8" key="1">
    <citation type="submission" date="2020-08" db="EMBL/GenBank/DDBJ databases">
        <title>Acidobacteriota in marine sediments use diverse sulfur dissimilation pathways.</title>
        <authorList>
            <person name="Wasmund K."/>
        </authorList>
    </citation>
    <scope>NUCLEOTIDE SEQUENCE [LARGE SCALE GENOMIC DNA]</scope>
    <source>
        <strain evidence="7">MAG AM3-A</strain>
    </source>
</reference>
<dbReference type="Proteomes" id="UP000598633">
    <property type="component" value="Unassembled WGS sequence"/>
</dbReference>
<dbReference type="InterPro" id="IPR008930">
    <property type="entry name" value="Terpenoid_cyclase/PrenylTrfase"/>
</dbReference>
<dbReference type="AlphaFoldDB" id="A0A8J6Y3L2"/>
<dbReference type="NCBIfam" id="TIGR01507">
    <property type="entry name" value="hopene_cyclase"/>
    <property type="match status" value="1"/>
</dbReference>
<evidence type="ECO:0000256" key="4">
    <source>
        <dbReference type="ARBA" id="ARBA00023235"/>
    </source>
</evidence>
<gene>
    <name evidence="7" type="primary">shc</name>
    <name evidence="7" type="ORF">IFJ97_01630</name>
</gene>
<accession>A0A8J6Y3L2</accession>
<dbReference type="GO" id="GO:0005811">
    <property type="term" value="C:lipid droplet"/>
    <property type="evidence" value="ECO:0007669"/>
    <property type="project" value="InterPro"/>
</dbReference>
<dbReference type="PANTHER" id="PTHR11764">
    <property type="entry name" value="TERPENE CYCLASE/MUTASE FAMILY MEMBER"/>
    <property type="match status" value="1"/>
</dbReference>
<dbReference type="Pfam" id="PF13249">
    <property type="entry name" value="SQHop_cyclase_N"/>
    <property type="match status" value="1"/>
</dbReference>
<dbReference type="GO" id="GO:0016104">
    <property type="term" value="P:triterpenoid biosynthetic process"/>
    <property type="evidence" value="ECO:0007669"/>
    <property type="project" value="InterPro"/>
</dbReference>
<keyword evidence="3" id="KW-0677">Repeat</keyword>